<accession>A0A1M7GED4</accession>
<dbReference type="InterPro" id="IPR016181">
    <property type="entry name" value="Acyl_CoA_acyltransferase"/>
</dbReference>
<dbReference type="Pfam" id="PF00583">
    <property type="entry name" value="Acetyltransf_1"/>
    <property type="match status" value="1"/>
</dbReference>
<keyword evidence="2" id="KW-0012">Acyltransferase</keyword>
<keyword evidence="1 4" id="KW-0808">Transferase</keyword>
<feature type="domain" description="N-acetyltransferase" evidence="3">
    <location>
        <begin position="171"/>
        <end position="311"/>
    </location>
</feature>
<keyword evidence="5" id="KW-1185">Reference proteome</keyword>
<dbReference type="AlphaFoldDB" id="A0A1M7GED4"/>
<dbReference type="Gene3D" id="3.40.630.30">
    <property type="match status" value="1"/>
</dbReference>
<dbReference type="PANTHER" id="PTHR43420">
    <property type="entry name" value="ACETYLTRANSFERASE"/>
    <property type="match status" value="1"/>
</dbReference>
<dbReference type="STRING" id="29571.SAMN05878437_1448"/>
<evidence type="ECO:0000313" key="5">
    <source>
        <dbReference type="Proteomes" id="UP000190911"/>
    </source>
</evidence>
<dbReference type="CDD" id="cd04301">
    <property type="entry name" value="NAT_SF"/>
    <property type="match status" value="1"/>
</dbReference>
<evidence type="ECO:0000313" key="4">
    <source>
        <dbReference type="EMBL" id="SHM14239.1"/>
    </source>
</evidence>
<evidence type="ECO:0000256" key="1">
    <source>
        <dbReference type="ARBA" id="ARBA00022679"/>
    </source>
</evidence>
<dbReference type="InterPro" id="IPR050680">
    <property type="entry name" value="YpeA/RimI_acetyltransf"/>
</dbReference>
<dbReference type="InterPro" id="IPR000182">
    <property type="entry name" value="GNAT_dom"/>
</dbReference>
<proteinExistence type="predicted"/>
<dbReference type="PANTHER" id="PTHR43420:SF12">
    <property type="entry name" value="N-ACETYLTRANSFERASE DOMAIN-CONTAINING PROTEIN"/>
    <property type="match status" value="1"/>
</dbReference>
<dbReference type="RefSeq" id="WP_079552480.1">
    <property type="nucleotide sequence ID" value="NZ_LT670847.1"/>
</dbReference>
<protein>
    <submittedName>
        <fullName evidence="4">Acetyltransferase (GNAT) family protein</fullName>
    </submittedName>
</protein>
<dbReference type="PROSITE" id="PS51186">
    <property type="entry name" value="GNAT"/>
    <property type="match status" value="1"/>
</dbReference>
<dbReference type="SUPFAM" id="SSF55729">
    <property type="entry name" value="Acyl-CoA N-acyltransferases (Nat)"/>
    <property type="match status" value="1"/>
</dbReference>
<evidence type="ECO:0000256" key="2">
    <source>
        <dbReference type="ARBA" id="ARBA00023315"/>
    </source>
</evidence>
<reference evidence="4 5" key="1">
    <citation type="submission" date="2016-11" db="EMBL/GenBank/DDBJ databases">
        <authorList>
            <person name="Jaros S."/>
            <person name="Januszkiewicz K."/>
            <person name="Wedrychowicz H."/>
        </authorList>
    </citation>
    <scope>NUCLEOTIDE SEQUENCE [LARGE SCALE GENOMIC DNA]</scope>
    <source>
        <strain evidence="4 5">ACAM 12</strain>
    </source>
</reference>
<dbReference type="InParanoid" id="A0A1M7GED4"/>
<gene>
    <name evidence="4" type="ORF">SAMN05878437_1448</name>
</gene>
<dbReference type="GO" id="GO:0016747">
    <property type="term" value="F:acyltransferase activity, transferring groups other than amino-acyl groups"/>
    <property type="evidence" value="ECO:0007669"/>
    <property type="project" value="InterPro"/>
</dbReference>
<dbReference type="EMBL" id="LT670847">
    <property type="protein sequence ID" value="SHM14239.1"/>
    <property type="molecule type" value="Genomic_DNA"/>
</dbReference>
<name>A0A1M7GED4_9GAMM</name>
<evidence type="ECO:0000259" key="3">
    <source>
        <dbReference type="PROSITE" id="PS51186"/>
    </source>
</evidence>
<dbReference type="Proteomes" id="UP000190911">
    <property type="component" value="Chromosome I"/>
</dbReference>
<sequence>MSTPDAAVDAAFDSLRPCPLTLRRQAVLQLAGAQYTAGRRELAQAVDAHLEAPDHDWDGLWVAMHGDTLKAALWVQPLPGNMAQLWQPHATGDIAAELLAAGRRFMHEQGFALCQTVLTPEDTAAARQLEDAGMRLLAPLEYLTAPVSAPTATPAIRLVPWATLGREQQIALLGDVQQDSLDCVALREALDTEALLAGFLQQDASAPAHWWAIYPADTPDAAPIGALLLAPRPEVQGMELLLMGLTPQARGRGLGRAVLDAAFAEAYKADAERVLLSVDTTNTPACRLYQRAGFTGYSRQQVYAWTARQAD</sequence>
<dbReference type="OrthoDB" id="1858440at2"/>
<organism evidence="4 5">
    <name type="scientific">Vreelandella subglaciescola</name>
    <dbReference type="NCBI Taxonomy" id="29571"/>
    <lineage>
        <taxon>Bacteria</taxon>
        <taxon>Pseudomonadati</taxon>
        <taxon>Pseudomonadota</taxon>
        <taxon>Gammaproteobacteria</taxon>
        <taxon>Oceanospirillales</taxon>
        <taxon>Halomonadaceae</taxon>
        <taxon>Vreelandella</taxon>
    </lineage>
</organism>